<sequence>MKDETLLSDEQAAFEKFMEEKFRDLIDRRHVKNGDGGYFAWDMVVAWIVWQGRAAIQSGNSGHVPAGYVLVSAEFIDTVNQAFKEVGDRKSFPGHSHDIPGVWDSDNGEKANKPCAQCAMWSKLHDMLAAAPVASDGWIPVSERMPEFNDEVLAWHRHGYSLIAVYSTSKDPITYKTYRCLVDNKGHEIDATHWQPLPDAPKVTP</sequence>
<dbReference type="RefSeq" id="WP_047371508.1">
    <property type="nucleotide sequence ID" value="NZ_CABMNU010000005.1"/>
</dbReference>
<comment type="caution">
    <text evidence="2">The sequence shown here is derived from an EMBL/GenBank/DDBJ whole genome shotgun (WGS) entry which is preliminary data.</text>
</comment>
<dbReference type="AlphaFoldDB" id="A0A9P3TDK1"/>
<evidence type="ECO:0000313" key="2">
    <source>
        <dbReference type="EMBL" id="HAT3584656.1"/>
    </source>
</evidence>
<protein>
    <submittedName>
        <fullName evidence="2">DUF551 domain-containing protein</fullName>
    </submittedName>
</protein>
<dbReference type="Proteomes" id="UP000867740">
    <property type="component" value="Unassembled WGS sequence"/>
</dbReference>
<feature type="domain" description="DUF551" evidence="1">
    <location>
        <begin position="137"/>
        <end position="202"/>
    </location>
</feature>
<reference evidence="2" key="1">
    <citation type="journal article" date="2018" name="Genome Biol.">
        <title>SKESA: strategic k-mer extension for scrupulous assemblies.</title>
        <authorList>
            <person name="Souvorov A."/>
            <person name="Agarwala R."/>
            <person name="Lipman D.J."/>
        </authorList>
    </citation>
    <scope>NUCLEOTIDE SEQUENCE</scope>
    <source>
        <strain evidence="2">CAVp300</strain>
    </source>
</reference>
<dbReference type="InterPro" id="IPR007539">
    <property type="entry name" value="DUF551"/>
</dbReference>
<evidence type="ECO:0000259" key="1">
    <source>
        <dbReference type="Pfam" id="PF04448"/>
    </source>
</evidence>
<reference evidence="2" key="2">
    <citation type="submission" date="2020-10" db="EMBL/GenBank/DDBJ databases">
        <authorList>
            <consortium name="NCBI Pathogen Detection Project"/>
        </authorList>
    </citation>
    <scope>NUCLEOTIDE SEQUENCE</scope>
    <source>
        <strain evidence="2">CAVp300</strain>
    </source>
</reference>
<name>A0A9P3TDK1_KLUIN</name>
<evidence type="ECO:0000313" key="3">
    <source>
        <dbReference type="Proteomes" id="UP000867740"/>
    </source>
</evidence>
<accession>A0A9P3TDK1</accession>
<proteinExistence type="predicted"/>
<organism evidence="2 3">
    <name type="scientific">Kluyvera intermedia</name>
    <name type="common">Enterobacter intermedius</name>
    <dbReference type="NCBI Taxonomy" id="61648"/>
    <lineage>
        <taxon>Bacteria</taxon>
        <taxon>Pseudomonadati</taxon>
        <taxon>Pseudomonadota</taxon>
        <taxon>Gammaproteobacteria</taxon>
        <taxon>Enterobacterales</taxon>
        <taxon>Enterobacteriaceae</taxon>
        <taxon>Kluyvera</taxon>
    </lineage>
</organism>
<dbReference type="EMBL" id="DACSUM010000066">
    <property type="protein sequence ID" value="HAT3584656.1"/>
    <property type="molecule type" value="Genomic_DNA"/>
</dbReference>
<dbReference type="Pfam" id="PF04448">
    <property type="entry name" value="DUF551"/>
    <property type="match status" value="1"/>
</dbReference>
<gene>
    <name evidence="2" type="ORF">I8531_005052</name>
</gene>